<dbReference type="EMBL" id="VOSW01000107">
    <property type="protein sequence ID" value="KAE8754881.1"/>
    <property type="molecule type" value="Genomic_DNA"/>
</dbReference>
<dbReference type="OrthoDB" id="9044788at2"/>
<accession>A0A6N6W3U2</accession>
<dbReference type="AlphaFoldDB" id="A0A6N6W3U2"/>
<feature type="region of interest" description="Disordered" evidence="2">
    <location>
        <begin position="371"/>
        <end position="399"/>
    </location>
</feature>
<evidence type="ECO:0000256" key="2">
    <source>
        <dbReference type="SAM" id="MobiDB-lite"/>
    </source>
</evidence>
<gene>
    <name evidence="3" type="ORF">FSO04_37285</name>
</gene>
<feature type="coiled-coil region" evidence="1">
    <location>
        <begin position="104"/>
        <end position="145"/>
    </location>
</feature>
<evidence type="ECO:0000313" key="3">
    <source>
        <dbReference type="EMBL" id="KAE8754881.1"/>
    </source>
</evidence>
<organism evidence="3 4">
    <name type="scientific">Paraburkholderia madseniana</name>
    <dbReference type="NCBI Taxonomy" id="2599607"/>
    <lineage>
        <taxon>Bacteria</taxon>
        <taxon>Pseudomonadati</taxon>
        <taxon>Pseudomonadota</taxon>
        <taxon>Betaproteobacteria</taxon>
        <taxon>Burkholderiales</taxon>
        <taxon>Burkholderiaceae</taxon>
        <taxon>Paraburkholderia</taxon>
    </lineage>
</organism>
<dbReference type="Proteomes" id="UP000463700">
    <property type="component" value="Unassembled WGS sequence"/>
</dbReference>
<sequence>MRAGDVQSWHPHEVELESATAHAVAEPLRFAGARASTDAPEMLREWHEAAQALRGAATDLRQLEREHARIASRAPAGASPAAPAVHAAGADLAVPTQVELAVRLAELKGKRKQTDEQAAELLGKLDSLRQDVESIENRNRENQLKLTQRSDEHRRLLADAPAAVDVENVSAFEDRLKAAQQHVQHLDQQLGKENEALRLARDASAAAQRRQTIRDGVLPVMMADHTIEAARNWVHALVGEPVQAHQGGRRATLAQRIKTDFDRLFATSNTGEVRPRAQDPAAALERLFKLCATLLPEEEYGKLEGIQARLAATEAGMDQREAVQGRLQVPGDSLAARVVRWLGMEPHAMAATLIVAKVAEGSDKQAKAHVDAQNAAPTDAAAAPARRAARPARSGPPDTEVIATGAKLLHKALAKNRGWLAGVLLANAQSFSAMLKVDGVERAALWADEYVSLIEPRIAATEERQVEARDALGAARTEFSAAADARAARLASASAERTPRIEAAERAVARVRAQLQEDGRAQQSTVARYMKLTGQYADKLSRRDQLDAEIEVVAGQRAAMHDAWHEAKQEHAQERQRQFGELAAAHAALDDAWEAVQSQQAIARAITPEALDRAIGRHLQQSTDQMIEHLVQRAKLQNSERPAPGGMLQVEITATYKHRSDMLQALADAIDDASRRNPQLLAASTPAEVEGLGYRNARFEWLCQHAGVVGHGVRRSGGHVDHPNAVTSSYTLDWAEAGNSGAVRITHLYPWLPRR</sequence>
<keyword evidence="1" id="KW-0175">Coiled coil</keyword>
<name>A0A6N6W3U2_9BURK</name>
<dbReference type="RefSeq" id="WP_154566489.1">
    <property type="nucleotide sequence ID" value="NZ_VOSW01000107.1"/>
</dbReference>
<reference evidence="3 4" key="1">
    <citation type="journal article" date="2020" name="Int. J. Syst. Evol. Microbiol.">
        <title>Paraburkholderia madseniana sp. nov., a phenolic acid-degrading bacterium isolated from acidic forest soil.</title>
        <authorList>
            <person name="Wilhelm R.C."/>
            <person name="Murphy S.J.L."/>
            <person name="Feriancek N.M."/>
            <person name="Karasz D.C."/>
            <person name="DeRito C.M."/>
            <person name="Newman J.D."/>
            <person name="Buckley D.H."/>
        </authorList>
    </citation>
    <scope>NUCLEOTIDE SEQUENCE [LARGE SCALE GENOMIC DNA]</scope>
    <source>
        <strain evidence="3 4">RP11</strain>
    </source>
</reference>
<proteinExistence type="predicted"/>
<protein>
    <submittedName>
        <fullName evidence="3">Uncharacterized protein</fullName>
    </submittedName>
</protein>
<feature type="compositionally biased region" description="Low complexity" evidence="2">
    <location>
        <begin position="375"/>
        <end position="386"/>
    </location>
</feature>
<feature type="coiled-coil region" evidence="1">
    <location>
        <begin position="169"/>
        <end position="196"/>
    </location>
</feature>
<comment type="caution">
    <text evidence="3">The sequence shown here is derived from an EMBL/GenBank/DDBJ whole genome shotgun (WGS) entry which is preliminary data.</text>
</comment>
<evidence type="ECO:0000313" key="4">
    <source>
        <dbReference type="Proteomes" id="UP000463700"/>
    </source>
</evidence>
<evidence type="ECO:0000256" key="1">
    <source>
        <dbReference type="SAM" id="Coils"/>
    </source>
</evidence>